<comment type="caution">
    <text evidence="2">The sequence shown here is derived from an EMBL/GenBank/DDBJ whole genome shotgun (WGS) entry which is preliminary data.</text>
</comment>
<keyword evidence="1" id="KW-0812">Transmembrane</keyword>
<proteinExistence type="predicted"/>
<keyword evidence="1" id="KW-0472">Membrane</keyword>
<keyword evidence="1" id="KW-1133">Transmembrane helix</keyword>
<dbReference type="AlphaFoldDB" id="A0A1J5ST79"/>
<protein>
    <submittedName>
        <fullName evidence="2">Uncharacterized protein</fullName>
    </submittedName>
</protein>
<organism evidence="2">
    <name type="scientific">mine drainage metagenome</name>
    <dbReference type="NCBI Taxonomy" id="410659"/>
    <lineage>
        <taxon>unclassified sequences</taxon>
        <taxon>metagenomes</taxon>
        <taxon>ecological metagenomes</taxon>
    </lineage>
</organism>
<feature type="transmembrane region" description="Helical" evidence="1">
    <location>
        <begin position="44"/>
        <end position="63"/>
    </location>
</feature>
<evidence type="ECO:0000256" key="1">
    <source>
        <dbReference type="SAM" id="Phobius"/>
    </source>
</evidence>
<evidence type="ECO:0000313" key="2">
    <source>
        <dbReference type="EMBL" id="OIR11721.1"/>
    </source>
</evidence>
<reference evidence="2" key="1">
    <citation type="submission" date="2016-10" db="EMBL/GenBank/DDBJ databases">
        <title>Sequence of Gallionella enrichment culture.</title>
        <authorList>
            <person name="Poehlein A."/>
            <person name="Muehling M."/>
            <person name="Daniel R."/>
        </authorList>
    </citation>
    <scope>NUCLEOTIDE SEQUENCE</scope>
</reference>
<accession>A0A1J5ST79</accession>
<sequence length="205" mass="23381">MSWNFNKPLVTMCDAATNEADKALWEKENLGGITEDNHRMPMPVVLLVVLTVLTAFAVTFPLWGQRPNAAIYEGYVKAMNTPEVQAIQDDEAAMKKIVQMNLGGKYDELLERHPLGMNDLRIIKPQIEALMAKGVDLQEYNVVGDRVVLANFEGNVKADGTPERKQPWWDKGYTIDIFYVMYFFTMVIVLIKRLPPSTWQPKHTH</sequence>
<gene>
    <name evidence="2" type="ORF">GALL_65770</name>
</gene>
<name>A0A1J5ST79_9ZZZZ</name>
<dbReference type="EMBL" id="MLJW01000019">
    <property type="protein sequence ID" value="OIR11721.1"/>
    <property type="molecule type" value="Genomic_DNA"/>
</dbReference>
<feature type="transmembrane region" description="Helical" evidence="1">
    <location>
        <begin position="173"/>
        <end position="191"/>
    </location>
</feature>